<evidence type="ECO:0000313" key="1">
    <source>
        <dbReference type="EMBL" id="STX09062.1"/>
    </source>
</evidence>
<protein>
    <recommendedName>
        <fullName evidence="5">Flagellar hook-length control protein FliK</fullName>
    </recommendedName>
</protein>
<dbReference type="EMBL" id="UGNP01000001">
    <property type="protein sequence ID" value="STX09062.1"/>
    <property type="molecule type" value="Genomic_DNA"/>
</dbReference>
<evidence type="ECO:0000313" key="2">
    <source>
        <dbReference type="EMBL" id="TDR40138.1"/>
    </source>
</evidence>
<dbReference type="EMBL" id="SNZG01000009">
    <property type="protein sequence ID" value="TDR40138.1"/>
    <property type="molecule type" value="Genomic_DNA"/>
</dbReference>
<keyword evidence="4" id="KW-1185">Reference proteome</keyword>
<evidence type="ECO:0000313" key="3">
    <source>
        <dbReference type="Proteomes" id="UP000254330"/>
    </source>
</evidence>
<dbReference type="OrthoDB" id="2351076at2"/>
<accession>A0A2U3AED0</accession>
<evidence type="ECO:0000313" key="4">
    <source>
        <dbReference type="Proteomes" id="UP000294641"/>
    </source>
</evidence>
<name>A0A2U3AED0_9BACL</name>
<dbReference type="RefSeq" id="WP_109349223.1">
    <property type="nucleotide sequence ID" value="NZ_BJUE01000006.1"/>
</dbReference>
<sequence length="668" mass="73573">MNLSGVNLGQTQNNQSKQPLVIQQGQVLHGKINKLYPDQQAEITIGGQKMMAKLETSMQAGNTHFFQVSATEPELTLKMVSGPIDARSSVAEQTKQLLDTMKIPQSKEMQQLVSQLIKNEIPFNKEQLMAAEQMLKGVKGGERAQTIEALQKIIELKLPITTDTVQAVIQGGKKDGMLNLLSTIEATIRADQSMPPALKAQVLAQLAKLQAPLSEQTGMALLGKILQAKVGSSSEVQQIMQQVGILQKQNNQSLSNQIFAQMKPDLNDSIKQLLTQNLTSKSTLQNLSQQIIQHPNLSPESSKSIQQAITRMTLAPTVAHQTQLIQEVTTQLGQTKDSIAQLFAQLKTRGQNEKAIIQQLATKIAASDELTLPQKQNIIHQLGQVNENSVKTAFQATLTAFSEQVGRTGSTQAMAQIGQLLGVSGDEQSKLFQQLTTAFQKSASPQLQQVVQQIEMQQLQQLTGNSVHAAIKNTLQSLGLSLEAQIAQDPTQNKLADSLKSLMHAVIQDQSSSATKGMAEQFIARMNGQQLLSAENGPQQQIIMQVPLQFLGKRTEATLQWTGNKNKNGKIDSNFARIMFYLQLENLHETVIDMQVQSRVVNLNIFTEENGIKELISPLKEVLKVNLEKHDYQLSGVFFKKFAQQTDSVKQQVEKKANAKDGGLDFRI</sequence>
<dbReference type="AlphaFoldDB" id="A0A2U3AED0"/>
<dbReference type="Proteomes" id="UP000254330">
    <property type="component" value="Unassembled WGS sequence"/>
</dbReference>
<gene>
    <name evidence="2" type="ORF">DFR61_10912</name>
    <name evidence="1" type="ORF">NCTC10597_00732</name>
</gene>
<dbReference type="Proteomes" id="UP000294641">
    <property type="component" value="Unassembled WGS sequence"/>
</dbReference>
<organism evidence="1 3">
    <name type="scientific">Kurthia zopfii</name>
    <dbReference type="NCBI Taxonomy" id="1650"/>
    <lineage>
        <taxon>Bacteria</taxon>
        <taxon>Bacillati</taxon>
        <taxon>Bacillota</taxon>
        <taxon>Bacilli</taxon>
        <taxon>Bacillales</taxon>
        <taxon>Caryophanaceae</taxon>
        <taxon>Kurthia</taxon>
    </lineage>
</organism>
<evidence type="ECO:0008006" key="5">
    <source>
        <dbReference type="Google" id="ProtNLM"/>
    </source>
</evidence>
<reference evidence="1 3" key="1">
    <citation type="submission" date="2018-06" db="EMBL/GenBank/DDBJ databases">
        <authorList>
            <consortium name="Pathogen Informatics"/>
            <person name="Doyle S."/>
        </authorList>
    </citation>
    <scope>NUCLEOTIDE SEQUENCE [LARGE SCALE GENOMIC DNA]</scope>
    <source>
        <strain evidence="1 3">NCTC10597</strain>
    </source>
</reference>
<comment type="caution">
    <text evidence="1">The sequence shown here is derived from an EMBL/GenBank/DDBJ whole genome shotgun (WGS) entry which is preliminary data.</text>
</comment>
<proteinExistence type="predicted"/>
<reference evidence="2 4" key="2">
    <citation type="submission" date="2019-03" db="EMBL/GenBank/DDBJ databases">
        <title>Genomic Encyclopedia of Type Strains, Phase IV (KMG-IV): sequencing the most valuable type-strain genomes for metagenomic binning, comparative biology and taxonomic classification.</title>
        <authorList>
            <person name="Goeker M."/>
        </authorList>
    </citation>
    <scope>NUCLEOTIDE SEQUENCE [LARGE SCALE GENOMIC DNA]</scope>
    <source>
        <strain evidence="2 4">DSM 20580</strain>
    </source>
</reference>